<sequence>MKLLCSWALAPALLLVTGSLDRDPVTTASGSFRCKLNGQPVAGTVDAASCLLMGDALSLAGKAGKASIMVTIYPATFAKLPQTRPVLTTPDTYVVVNYYPNGIVMGQDYVTARGGNVTITSYDAATRRASCTLTGCTAQPTKGPAVTITDAVFDNVAFNKIGR</sequence>
<keyword evidence="3" id="KW-1185">Reference proteome</keyword>
<organism evidence="2 3">
    <name type="scientific">Hymenobacter metallicola</name>
    <dbReference type="NCBI Taxonomy" id="2563114"/>
    <lineage>
        <taxon>Bacteria</taxon>
        <taxon>Pseudomonadati</taxon>
        <taxon>Bacteroidota</taxon>
        <taxon>Cytophagia</taxon>
        <taxon>Cytophagales</taxon>
        <taxon>Hymenobacteraceae</taxon>
        <taxon>Hymenobacter</taxon>
    </lineage>
</organism>
<feature type="chain" id="PRO_5021205399" evidence="1">
    <location>
        <begin position="23"/>
        <end position="163"/>
    </location>
</feature>
<feature type="signal peptide" evidence="1">
    <location>
        <begin position="1"/>
        <end position="22"/>
    </location>
</feature>
<comment type="caution">
    <text evidence="2">The sequence shown here is derived from an EMBL/GenBank/DDBJ whole genome shotgun (WGS) entry which is preliminary data.</text>
</comment>
<proteinExistence type="predicted"/>
<accession>A0A4Z0PUA8</accession>
<dbReference type="RefSeq" id="WP_135399222.1">
    <property type="nucleotide sequence ID" value="NZ_SRMB01000009.1"/>
</dbReference>
<gene>
    <name evidence="2" type="ORF">E5K02_25030</name>
</gene>
<evidence type="ECO:0000313" key="3">
    <source>
        <dbReference type="Proteomes" id="UP000298471"/>
    </source>
</evidence>
<protein>
    <submittedName>
        <fullName evidence="2">Uncharacterized protein</fullName>
    </submittedName>
</protein>
<evidence type="ECO:0000313" key="2">
    <source>
        <dbReference type="EMBL" id="TGE20869.1"/>
    </source>
</evidence>
<name>A0A4Z0PUA8_9BACT</name>
<dbReference type="EMBL" id="SRMB01000009">
    <property type="protein sequence ID" value="TGE20869.1"/>
    <property type="molecule type" value="Genomic_DNA"/>
</dbReference>
<reference evidence="2 3" key="1">
    <citation type="submission" date="2019-04" db="EMBL/GenBank/DDBJ databases">
        <authorList>
            <person name="Feng G."/>
            <person name="Zhang J."/>
            <person name="Zhu H."/>
        </authorList>
    </citation>
    <scope>NUCLEOTIDE SEQUENCE [LARGE SCALE GENOMIC DNA]</scope>
    <source>
        <strain evidence="2 3">9PBR-1</strain>
    </source>
</reference>
<dbReference type="AlphaFoldDB" id="A0A4Z0PUA8"/>
<keyword evidence="1" id="KW-0732">Signal</keyword>
<evidence type="ECO:0000256" key="1">
    <source>
        <dbReference type="SAM" id="SignalP"/>
    </source>
</evidence>
<dbReference type="Proteomes" id="UP000298471">
    <property type="component" value="Unassembled WGS sequence"/>
</dbReference>